<keyword evidence="2" id="KW-0597">Phosphoprotein</keyword>
<organism evidence="5 6">
    <name type="scientific">Cryphonectria parasitica (strain ATCC 38755 / EP155)</name>
    <dbReference type="NCBI Taxonomy" id="660469"/>
    <lineage>
        <taxon>Eukaryota</taxon>
        <taxon>Fungi</taxon>
        <taxon>Dikarya</taxon>
        <taxon>Ascomycota</taxon>
        <taxon>Pezizomycotina</taxon>
        <taxon>Sordariomycetes</taxon>
        <taxon>Sordariomycetidae</taxon>
        <taxon>Diaporthales</taxon>
        <taxon>Cryphonectriaceae</taxon>
        <taxon>Cryphonectria-Endothia species complex</taxon>
        <taxon>Cryphonectria</taxon>
    </lineage>
</organism>
<dbReference type="InterPro" id="IPR050091">
    <property type="entry name" value="PKS_NRPS_Biosynth_Enz"/>
</dbReference>
<dbReference type="AlphaFoldDB" id="A0A9P5CQ30"/>
<feature type="region of interest" description="Disordered" evidence="3">
    <location>
        <begin position="396"/>
        <end position="569"/>
    </location>
</feature>
<proteinExistence type="predicted"/>
<name>A0A9P5CQ30_CRYP1</name>
<dbReference type="InterPro" id="IPR016036">
    <property type="entry name" value="Malonyl_transacylase_ACP-bd"/>
</dbReference>
<dbReference type="OrthoDB" id="3550095at2759"/>
<evidence type="ECO:0000256" key="3">
    <source>
        <dbReference type="SAM" id="MobiDB-lite"/>
    </source>
</evidence>
<feature type="region of interest" description="Disordered" evidence="3">
    <location>
        <begin position="231"/>
        <end position="272"/>
    </location>
</feature>
<evidence type="ECO:0000256" key="2">
    <source>
        <dbReference type="ARBA" id="ARBA00022553"/>
    </source>
</evidence>
<keyword evidence="1" id="KW-0596">Phosphopantetheine</keyword>
<protein>
    <recommendedName>
        <fullName evidence="4">Malonyl-CoA:ACP transacylase (MAT) domain-containing protein</fullName>
    </recommendedName>
</protein>
<evidence type="ECO:0000313" key="5">
    <source>
        <dbReference type="EMBL" id="KAF3767089.1"/>
    </source>
</evidence>
<accession>A0A9P5CQ30</accession>
<comment type="caution">
    <text evidence="5">The sequence shown here is derived from an EMBL/GenBank/DDBJ whole genome shotgun (WGS) entry which is preliminary data.</text>
</comment>
<dbReference type="PANTHER" id="PTHR43775">
    <property type="entry name" value="FATTY ACID SYNTHASE"/>
    <property type="match status" value="1"/>
</dbReference>
<dbReference type="EMBL" id="MU032346">
    <property type="protein sequence ID" value="KAF3767089.1"/>
    <property type="molecule type" value="Genomic_DNA"/>
</dbReference>
<evidence type="ECO:0000256" key="1">
    <source>
        <dbReference type="ARBA" id="ARBA00022450"/>
    </source>
</evidence>
<feature type="compositionally biased region" description="Basic and acidic residues" evidence="3">
    <location>
        <begin position="519"/>
        <end position="543"/>
    </location>
</feature>
<dbReference type="GeneID" id="63839676"/>
<feature type="compositionally biased region" description="Basic and acidic residues" evidence="3">
    <location>
        <begin position="244"/>
        <end position="258"/>
    </location>
</feature>
<evidence type="ECO:0000313" key="6">
    <source>
        <dbReference type="Proteomes" id="UP000803844"/>
    </source>
</evidence>
<dbReference type="SMART" id="SM00827">
    <property type="entry name" value="PKS_AT"/>
    <property type="match status" value="1"/>
</dbReference>
<dbReference type="Gene3D" id="3.40.366.10">
    <property type="entry name" value="Malonyl-Coenzyme A Acyl Carrier Protein, domain 2"/>
    <property type="match status" value="1"/>
</dbReference>
<dbReference type="SUPFAM" id="SSF52151">
    <property type="entry name" value="FabD/lysophospholipase-like"/>
    <property type="match status" value="1"/>
</dbReference>
<feature type="compositionally biased region" description="Basic and acidic residues" evidence="3">
    <location>
        <begin position="483"/>
        <end position="498"/>
    </location>
</feature>
<feature type="compositionally biased region" description="Basic and acidic residues" evidence="3">
    <location>
        <begin position="416"/>
        <end position="453"/>
    </location>
</feature>
<dbReference type="PANTHER" id="PTHR43775:SF29">
    <property type="entry name" value="ASPERFURANONE POLYKETIDE SYNTHASE AFOG-RELATED"/>
    <property type="match status" value="1"/>
</dbReference>
<feature type="domain" description="Malonyl-CoA:ACP transacylase (MAT)" evidence="4">
    <location>
        <begin position="619"/>
        <end position="880"/>
    </location>
</feature>
<reference evidence="5" key="1">
    <citation type="journal article" date="2020" name="Phytopathology">
        <title>Genome sequence of the chestnut blight fungus Cryphonectria parasitica EP155: A fundamental resource for an archetypical invasive plant pathogen.</title>
        <authorList>
            <person name="Crouch J.A."/>
            <person name="Dawe A."/>
            <person name="Aerts A."/>
            <person name="Barry K."/>
            <person name="Churchill A.C.L."/>
            <person name="Grimwood J."/>
            <person name="Hillman B."/>
            <person name="Milgroom M.G."/>
            <person name="Pangilinan J."/>
            <person name="Smith M."/>
            <person name="Salamov A."/>
            <person name="Schmutz J."/>
            <person name="Yadav J."/>
            <person name="Grigoriev I.V."/>
            <person name="Nuss D."/>
        </authorList>
    </citation>
    <scope>NUCLEOTIDE SEQUENCE</scope>
    <source>
        <strain evidence="5">EP155</strain>
    </source>
</reference>
<gene>
    <name evidence="5" type="ORF">M406DRAFT_350403</name>
</gene>
<dbReference type="SUPFAM" id="SSF55048">
    <property type="entry name" value="Probable ACP-binding domain of malonyl-CoA ACP transacylase"/>
    <property type="match status" value="1"/>
</dbReference>
<dbReference type="InterPro" id="IPR016035">
    <property type="entry name" value="Acyl_Trfase/lysoPLipase"/>
</dbReference>
<dbReference type="InterPro" id="IPR001227">
    <property type="entry name" value="Ac_transferase_dom_sf"/>
</dbReference>
<keyword evidence="6" id="KW-1185">Reference proteome</keyword>
<dbReference type="GO" id="GO:0006633">
    <property type="term" value="P:fatty acid biosynthetic process"/>
    <property type="evidence" value="ECO:0007669"/>
    <property type="project" value="TreeGrafter"/>
</dbReference>
<dbReference type="Pfam" id="PF00698">
    <property type="entry name" value="Acyl_transf_1"/>
    <property type="match status" value="1"/>
</dbReference>
<dbReference type="GO" id="GO:0004312">
    <property type="term" value="F:fatty acid synthase activity"/>
    <property type="evidence" value="ECO:0007669"/>
    <property type="project" value="TreeGrafter"/>
</dbReference>
<sequence>MHGEPVGPIPLRLQFHRLRSRMDNSLRYLIHHQDRRSHHTLRPIHQPTLAMHHHLSLRLYLPLLLLPLYLVPSMASMHKSLIYHLHLLQLLHFPPLHMSLMGHIPLVGRTQQIPILQPIRRLSQCIQEPLHLRTQAHHLQYHRHLFTPLGMEPRCRLYLLYHPMRILHLLMRPTIPIPPRTPTHILHHRVLAGHKMPTAVAILDRGTAGIDAMIETRAPRTKITDAITTLASVEEGSASPKPRAVAEDDKKQETKAEADAEAPSVTKDVIDDEEDQAEQDFRWDLEKAFVEIESKPADPVGKPLAAEWNDDPTIPPAYDARCIRTAFFDPDNPDAFLASVRDTKYWTELKRDPVFRYRRGMVVVQFPGSHHEYFTYQCSRRNRAAWIKDREIIPAPSDSTLDDTIKPRNHYRSPFPHRDTDSMSRSMDNKRPYDEASDDRRDTKRSRFSEGQDRSPSSRLPPRPSLWGKDLDRDSWASQPGDSRIDSPHRPFSREGRSRSPGGYRLQGSDRLGAYNSTQRHDSSYRRGPSAEKLRPYREERGGSRPSPPPPAQARDRDTSRERDWDRGDEDSVMSDLEYELLGLERPKKAVVQKPVLKKRVKVNEAFRFYPSAYTLSDGVGLVLAIPGCVVYVPVKDIRLIPILKVDKRVYYREAMAIAYHQAMLAIDLVSHAGSSGGMIAVRLGRDKANGYFKRLKCQAKAVVGCINSPESVTVAGDVAAIVEVEQMAQADYILTRRLKVDTAYHSHQIDAVRGPANSQIYTIADAYRQALDDILGDKRPEDSLDAVILSSPVTGDRIADAGELADPMHWVRSLVQPVQFLDALMDMLFGNGDPSGTSIDILVKIGPHTALGVPIHQTLAQPVFKDLRILYLGCLIQNENARESL</sequence>
<dbReference type="RefSeq" id="XP_040778050.1">
    <property type="nucleotide sequence ID" value="XM_040922547.1"/>
</dbReference>
<dbReference type="GO" id="GO:0044550">
    <property type="term" value="P:secondary metabolite biosynthetic process"/>
    <property type="evidence" value="ECO:0007669"/>
    <property type="project" value="TreeGrafter"/>
</dbReference>
<dbReference type="InterPro" id="IPR014043">
    <property type="entry name" value="Acyl_transferase_dom"/>
</dbReference>
<feature type="compositionally biased region" description="Basic and acidic residues" evidence="3">
    <location>
        <begin position="554"/>
        <end position="566"/>
    </location>
</feature>
<evidence type="ECO:0000259" key="4">
    <source>
        <dbReference type="SMART" id="SM00827"/>
    </source>
</evidence>
<dbReference type="Proteomes" id="UP000803844">
    <property type="component" value="Unassembled WGS sequence"/>
</dbReference>